<dbReference type="Proteomes" id="UP001519349">
    <property type="component" value="Unassembled WGS sequence"/>
</dbReference>
<evidence type="ECO:0000313" key="1">
    <source>
        <dbReference type="EMBL" id="MBP2621026.1"/>
    </source>
</evidence>
<comment type="caution">
    <text evidence="1">The sequence shown here is derived from an EMBL/GenBank/DDBJ whole genome shotgun (WGS) entry which is preliminary data.</text>
</comment>
<name>A0ABS5AXN9_9STRE</name>
<keyword evidence="2" id="KW-1185">Reference proteome</keyword>
<accession>A0ABS5AXN9</accession>
<dbReference type="EMBL" id="QFAY01000011">
    <property type="protein sequence ID" value="MBP2621026.1"/>
    <property type="molecule type" value="Genomic_DNA"/>
</dbReference>
<proteinExistence type="predicted"/>
<evidence type="ECO:0000313" key="2">
    <source>
        <dbReference type="Proteomes" id="UP001519349"/>
    </source>
</evidence>
<gene>
    <name evidence="1" type="ORF">DHL47_06765</name>
</gene>
<organism evidence="1 2">
    <name type="scientific">Streptococcus panodentis</name>
    <dbReference type="NCBI Taxonomy" id="1581472"/>
    <lineage>
        <taxon>Bacteria</taxon>
        <taxon>Bacillati</taxon>
        <taxon>Bacillota</taxon>
        <taxon>Bacilli</taxon>
        <taxon>Lactobacillales</taxon>
        <taxon>Streptococcaceae</taxon>
        <taxon>Streptococcus</taxon>
    </lineage>
</organism>
<sequence>MPAFQISKQNRTAQSDVDPFLWTMNTGAYKEQSKAVGQTPMMAAPSPTEGWIFWKIPYKN</sequence>
<protein>
    <submittedName>
        <fullName evidence="1">Uncharacterized protein</fullName>
    </submittedName>
</protein>
<reference evidence="1 2" key="1">
    <citation type="submission" date="2018-05" db="EMBL/GenBank/DDBJ databases">
        <title>Draft genome sequence of Streptococcus panodentis CCUG 70867T.</title>
        <authorList>
            <person name="Salva-Serra F."/>
            <person name="Mendez V."/>
            <person name="Jaen-Luchoro D."/>
            <person name="Gonzales-Siles L."/>
            <person name="Karlsson R."/>
            <person name="Engstrom-Jakobsson H."/>
            <person name="Busquets A."/>
            <person name="Gomila M."/>
            <person name="Pineiro-Iglesias B."/>
            <person name="Bennasar-Figueras A."/>
            <person name="Seeger M."/>
            <person name="Moore E."/>
        </authorList>
    </citation>
    <scope>NUCLEOTIDE SEQUENCE [LARGE SCALE GENOMIC DNA]</scope>
    <source>
        <strain evidence="1 2">CCUG 70867</strain>
    </source>
</reference>